<evidence type="ECO:0000256" key="10">
    <source>
        <dbReference type="SAM" id="Phobius"/>
    </source>
</evidence>
<dbReference type="InterPro" id="IPR024791">
    <property type="entry name" value="Cyt_c/ubiquinol_Oxase_su3"/>
</dbReference>
<dbReference type="Proteomes" id="UP000594468">
    <property type="component" value="Chromosome"/>
</dbReference>
<feature type="transmembrane region" description="Helical" evidence="10">
    <location>
        <begin position="30"/>
        <end position="52"/>
    </location>
</feature>
<reference evidence="12 13" key="1">
    <citation type="submission" date="2020-02" db="EMBL/GenBank/DDBJ databases">
        <authorList>
            <person name="Zheng R.K."/>
            <person name="Sun C.M."/>
        </authorList>
    </citation>
    <scope>NUCLEOTIDE SEQUENCE [LARGE SCALE GENOMIC DNA]</scope>
    <source>
        <strain evidence="13">rifampicinis</strain>
    </source>
</reference>
<dbReference type="GO" id="GO:0019646">
    <property type="term" value="P:aerobic electron transport chain"/>
    <property type="evidence" value="ECO:0007669"/>
    <property type="project" value="InterPro"/>
</dbReference>
<feature type="transmembrane region" description="Helical" evidence="10">
    <location>
        <begin position="104"/>
        <end position="124"/>
    </location>
</feature>
<proteinExistence type="inferred from homology"/>
<dbReference type="Pfam" id="PF00510">
    <property type="entry name" value="COX3"/>
    <property type="match status" value="1"/>
</dbReference>
<evidence type="ECO:0000256" key="9">
    <source>
        <dbReference type="RuleBase" id="RU003376"/>
    </source>
</evidence>
<feature type="transmembrane region" description="Helical" evidence="10">
    <location>
        <begin position="72"/>
        <end position="92"/>
    </location>
</feature>
<dbReference type="InterPro" id="IPR013833">
    <property type="entry name" value="Cyt_c_oxidase_su3_a-hlx"/>
</dbReference>
<dbReference type="PROSITE" id="PS50253">
    <property type="entry name" value="COX3"/>
    <property type="match status" value="1"/>
</dbReference>
<dbReference type="GO" id="GO:0004129">
    <property type="term" value="F:cytochrome-c oxidase activity"/>
    <property type="evidence" value="ECO:0007669"/>
    <property type="project" value="UniProtKB-EC"/>
</dbReference>
<dbReference type="PANTHER" id="PTHR11403:SF7">
    <property type="entry name" value="CYTOCHROME C OXIDASE SUBUNIT 3"/>
    <property type="match status" value="1"/>
</dbReference>
<keyword evidence="7 10" id="KW-0472">Membrane</keyword>
<evidence type="ECO:0000256" key="7">
    <source>
        <dbReference type="ARBA" id="ARBA00023136"/>
    </source>
</evidence>
<comment type="similarity">
    <text evidence="2 9">Belongs to the cytochrome c oxidase subunit 3 family.</text>
</comment>
<name>A0A7S8E7E4_9CHLR</name>
<keyword evidence="13" id="KW-1185">Reference proteome</keyword>
<keyword evidence="5" id="KW-1278">Translocase</keyword>
<feature type="transmembrane region" description="Helical" evidence="10">
    <location>
        <begin position="136"/>
        <end position="164"/>
    </location>
</feature>
<evidence type="ECO:0000256" key="6">
    <source>
        <dbReference type="ARBA" id="ARBA00022989"/>
    </source>
</evidence>
<dbReference type="CDD" id="cd00386">
    <property type="entry name" value="Heme_Cu_Oxidase_III_like"/>
    <property type="match status" value="1"/>
</dbReference>
<dbReference type="SUPFAM" id="SSF81452">
    <property type="entry name" value="Cytochrome c oxidase subunit III-like"/>
    <property type="match status" value="1"/>
</dbReference>
<dbReference type="GO" id="GO:0005886">
    <property type="term" value="C:plasma membrane"/>
    <property type="evidence" value="ECO:0007669"/>
    <property type="project" value="UniProtKB-SubCell"/>
</dbReference>
<dbReference type="InterPro" id="IPR035973">
    <property type="entry name" value="Cyt_c_oxidase_su3-like_sf"/>
</dbReference>
<feature type="transmembrane region" description="Helical" evidence="10">
    <location>
        <begin position="185"/>
        <end position="204"/>
    </location>
</feature>
<evidence type="ECO:0000313" key="12">
    <source>
        <dbReference type="EMBL" id="QPC81741.1"/>
    </source>
</evidence>
<organism evidence="12 13">
    <name type="scientific">Phototrophicus methaneseepsis</name>
    <dbReference type="NCBI Taxonomy" id="2710758"/>
    <lineage>
        <taxon>Bacteria</taxon>
        <taxon>Bacillati</taxon>
        <taxon>Chloroflexota</taxon>
        <taxon>Candidatus Thermofontia</taxon>
        <taxon>Phototrophicales</taxon>
        <taxon>Phototrophicaceae</taxon>
        <taxon>Phototrophicus</taxon>
    </lineage>
</organism>
<sequence>MNASTQTSSTQTSSTAYNLRQNVVGARSTAWWGMVMLITTEAMIFASLFSAYLYVRANSPAWPQGSIEVPELVIPLIGTALLLGGSVSIHLAQHAVRGDAPVQARTWMAVTFILALIFLSLQAFEYSRSPFTPTDNAYASLFFTITGIHGLHVIVGAVMVAILLMQSFVGYLSHARSGAVMNAALYWHFVDVIWLFVLAIIYLSPRL</sequence>
<gene>
    <name evidence="12" type="ORF">G4Y79_18910</name>
</gene>
<protein>
    <recommendedName>
        <fullName evidence="3">cytochrome-c oxidase</fullName>
        <ecNumber evidence="3">7.1.1.9</ecNumber>
    </recommendedName>
    <alternativeName>
        <fullName evidence="8">Cytochrome c oxidase polypeptide III</fullName>
    </alternativeName>
</protein>
<evidence type="ECO:0000256" key="5">
    <source>
        <dbReference type="ARBA" id="ARBA00022967"/>
    </source>
</evidence>
<evidence type="ECO:0000256" key="2">
    <source>
        <dbReference type="ARBA" id="ARBA00010581"/>
    </source>
</evidence>
<dbReference type="InterPro" id="IPR000298">
    <property type="entry name" value="Cyt_c_oxidase-like_su3"/>
</dbReference>
<evidence type="ECO:0000256" key="3">
    <source>
        <dbReference type="ARBA" id="ARBA00012949"/>
    </source>
</evidence>
<dbReference type="Gene3D" id="1.20.120.80">
    <property type="entry name" value="Cytochrome c oxidase, subunit III, four-helix bundle"/>
    <property type="match status" value="1"/>
</dbReference>
<evidence type="ECO:0000256" key="1">
    <source>
        <dbReference type="ARBA" id="ARBA00004141"/>
    </source>
</evidence>
<feature type="domain" description="Heme-copper oxidase subunit III family profile" evidence="11">
    <location>
        <begin position="1"/>
        <end position="206"/>
    </location>
</feature>
<dbReference type="AlphaFoldDB" id="A0A7S8E7E4"/>
<dbReference type="KEGG" id="pmet:G4Y79_18910"/>
<evidence type="ECO:0000259" key="11">
    <source>
        <dbReference type="PROSITE" id="PS50253"/>
    </source>
</evidence>
<dbReference type="RefSeq" id="WP_195169812.1">
    <property type="nucleotide sequence ID" value="NZ_CP062983.1"/>
</dbReference>
<dbReference type="EMBL" id="CP062983">
    <property type="protein sequence ID" value="QPC81741.1"/>
    <property type="molecule type" value="Genomic_DNA"/>
</dbReference>
<keyword evidence="4 9" id="KW-0812">Transmembrane</keyword>
<keyword evidence="6 10" id="KW-1133">Transmembrane helix</keyword>
<evidence type="ECO:0000313" key="13">
    <source>
        <dbReference type="Proteomes" id="UP000594468"/>
    </source>
</evidence>
<evidence type="ECO:0000256" key="4">
    <source>
        <dbReference type="ARBA" id="ARBA00022692"/>
    </source>
</evidence>
<evidence type="ECO:0000256" key="8">
    <source>
        <dbReference type="ARBA" id="ARBA00031625"/>
    </source>
</evidence>
<comment type="subcellular location">
    <subcellularLocation>
        <location evidence="9">Cell membrane</location>
        <topology evidence="9">Multi-pass membrane protein</topology>
    </subcellularLocation>
    <subcellularLocation>
        <location evidence="1">Membrane</location>
        <topology evidence="1">Multi-pass membrane protein</topology>
    </subcellularLocation>
</comment>
<dbReference type="EC" id="7.1.1.9" evidence="3"/>
<dbReference type="PANTHER" id="PTHR11403">
    <property type="entry name" value="CYTOCHROME C OXIDASE SUBUNIT III"/>
    <property type="match status" value="1"/>
</dbReference>
<accession>A0A7S8E7E4</accession>